<gene>
    <name evidence="7" type="primary">Tmem254</name>
    <name evidence="7" type="ORF">AWC38_SpisGene16657</name>
</gene>
<accession>A0A2B4RQ70</accession>
<evidence type="ECO:0000256" key="5">
    <source>
        <dbReference type="ARBA" id="ARBA00034834"/>
    </source>
</evidence>
<dbReference type="PANTHER" id="PTHR34104">
    <property type="entry name" value="TRANSMEMBRANE PROTEIN 254"/>
    <property type="match status" value="1"/>
</dbReference>
<protein>
    <recommendedName>
        <fullName evidence="5">Transmembrane protein 254</fullName>
    </recommendedName>
</protein>
<keyword evidence="3 6" id="KW-1133">Transmembrane helix</keyword>
<proteinExistence type="predicted"/>
<evidence type="ECO:0000256" key="1">
    <source>
        <dbReference type="ARBA" id="ARBA00004141"/>
    </source>
</evidence>
<evidence type="ECO:0000313" key="7">
    <source>
        <dbReference type="EMBL" id="PFX18953.1"/>
    </source>
</evidence>
<keyword evidence="4 6" id="KW-0472">Membrane</keyword>
<organism evidence="7 8">
    <name type="scientific">Stylophora pistillata</name>
    <name type="common">Smooth cauliflower coral</name>
    <dbReference type="NCBI Taxonomy" id="50429"/>
    <lineage>
        <taxon>Eukaryota</taxon>
        <taxon>Metazoa</taxon>
        <taxon>Cnidaria</taxon>
        <taxon>Anthozoa</taxon>
        <taxon>Hexacorallia</taxon>
        <taxon>Scleractinia</taxon>
        <taxon>Astrocoeniina</taxon>
        <taxon>Pocilloporidae</taxon>
        <taxon>Stylophora</taxon>
    </lineage>
</organism>
<dbReference type="AlphaFoldDB" id="A0A2B4RQ70"/>
<evidence type="ECO:0000256" key="2">
    <source>
        <dbReference type="ARBA" id="ARBA00022692"/>
    </source>
</evidence>
<dbReference type="InterPro" id="IPR028110">
    <property type="entry name" value="TMEM254"/>
</dbReference>
<comment type="caution">
    <text evidence="7">The sequence shown here is derived from an EMBL/GenBank/DDBJ whole genome shotgun (WGS) entry which is preliminary data.</text>
</comment>
<dbReference type="OrthoDB" id="9984821at2759"/>
<dbReference type="PANTHER" id="PTHR34104:SF3">
    <property type="entry name" value="TRANSMEMBRANE PROTEIN 254"/>
    <property type="match status" value="1"/>
</dbReference>
<dbReference type="Pfam" id="PF14934">
    <property type="entry name" value="TMEM254"/>
    <property type="match status" value="1"/>
</dbReference>
<dbReference type="EMBL" id="LSMT01000384">
    <property type="protein sequence ID" value="PFX18953.1"/>
    <property type="molecule type" value="Genomic_DNA"/>
</dbReference>
<feature type="transmembrane region" description="Helical" evidence="6">
    <location>
        <begin position="78"/>
        <end position="97"/>
    </location>
</feature>
<dbReference type="GO" id="GO:0016020">
    <property type="term" value="C:membrane"/>
    <property type="evidence" value="ECO:0007669"/>
    <property type="project" value="UniProtKB-SubCell"/>
</dbReference>
<reference evidence="8" key="1">
    <citation type="journal article" date="2017" name="bioRxiv">
        <title>Comparative analysis of the genomes of Stylophora pistillata and Acropora digitifera provides evidence for extensive differences between species of corals.</title>
        <authorList>
            <person name="Voolstra C.R."/>
            <person name="Li Y."/>
            <person name="Liew Y.J."/>
            <person name="Baumgarten S."/>
            <person name="Zoccola D."/>
            <person name="Flot J.-F."/>
            <person name="Tambutte S."/>
            <person name="Allemand D."/>
            <person name="Aranda M."/>
        </authorList>
    </citation>
    <scope>NUCLEOTIDE SEQUENCE [LARGE SCALE GENOMIC DNA]</scope>
</reference>
<evidence type="ECO:0000256" key="6">
    <source>
        <dbReference type="SAM" id="Phobius"/>
    </source>
</evidence>
<keyword evidence="2 6" id="KW-0812">Transmembrane</keyword>
<dbReference type="STRING" id="50429.A0A2B4RQ70"/>
<evidence type="ECO:0000313" key="8">
    <source>
        <dbReference type="Proteomes" id="UP000225706"/>
    </source>
</evidence>
<feature type="transmembrane region" description="Helical" evidence="6">
    <location>
        <begin position="24"/>
        <end position="46"/>
    </location>
</feature>
<keyword evidence="8" id="KW-1185">Reference proteome</keyword>
<sequence length="141" mass="16311">MAPPRVTTRKDNSKDNPALYEGDFFQLSSLPISIIIIFLMIFYWFVCYNVDVVPLHAMGPAGTFVSYLAKHHLKFLRLGFRFAVIAHLLEAGFAYRICRRMLFSRVTSFKWMVQTALVGFPSLGLLLRHRKQRELANKKTN</sequence>
<comment type="subcellular location">
    <subcellularLocation>
        <location evidence="1">Membrane</location>
        <topology evidence="1">Multi-pass membrane protein</topology>
    </subcellularLocation>
</comment>
<name>A0A2B4RQ70_STYPI</name>
<evidence type="ECO:0000256" key="3">
    <source>
        <dbReference type="ARBA" id="ARBA00022989"/>
    </source>
</evidence>
<dbReference type="Proteomes" id="UP000225706">
    <property type="component" value="Unassembled WGS sequence"/>
</dbReference>
<evidence type="ECO:0000256" key="4">
    <source>
        <dbReference type="ARBA" id="ARBA00023136"/>
    </source>
</evidence>